<reference evidence="3 5" key="2">
    <citation type="submission" date="2024-07" db="EMBL/GenBank/DDBJ databases">
        <authorList>
            <person name="Akdeniz Z."/>
        </authorList>
    </citation>
    <scope>NUCLEOTIDE SEQUENCE [LARGE SCALE GENOMIC DNA]</scope>
</reference>
<organism evidence="2">
    <name type="scientific">Hexamita inflata</name>
    <dbReference type="NCBI Taxonomy" id="28002"/>
    <lineage>
        <taxon>Eukaryota</taxon>
        <taxon>Metamonada</taxon>
        <taxon>Diplomonadida</taxon>
        <taxon>Hexamitidae</taxon>
        <taxon>Hexamitinae</taxon>
        <taxon>Hexamita</taxon>
    </lineage>
</organism>
<evidence type="ECO:0000313" key="5">
    <source>
        <dbReference type="Proteomes" id="UP001642409"/>
    </source>
</evidence>
<dbReference type="EMBL" id="CATOUU010000850">
    <property type="protein sequence ID" value="CAI9954704.1"/>
    <property type="molecule type" value="Genomic_DNA"/>
</dbReference>
<dbReference type="AlphaFoldDB" id="A0AA86Q8W8"/>
<name>A0AA86Q8W8_9EUKA</name>
<dbReference type="EMBL" id="CAXDID020000083">
    <property type="protein sequence ID" value="CAL6019639.1"/>
    <property type="molecule type" value="Genomic_DNA"/>
</dbReference>
<reference evidence="2" key="1">
    <citation type="submission" date="2023-06" db="EMBL/GenBank/DDBJ databases">
        <authorList>
            <person name="Kurt Z."/>
        </authorList>
    </citation>
    <scope>NUCLEOTIDE SEQUENCE</scope>
</reference>
<proteinExistence type="predicted"/>
<dbReference type="Proteomes" id="UP001642409">
    <property type="component" value="Unassembled WGS sequence"/>
</dbReference>
<evidence type="ECO:0000313" key="1">
    <source>
        <dbReference type="EMBL" id="CAI9944146.1"/>
    </source>
</evidence>
<dbReference type="EMBL" id="CATOUU010000721">
    <property type="protein sequence ID" value="CAI9944146.1"/>
    <property type="molecule type" value="Genomic_DNA"/>
</dbReference>
<keyword evidence="5" id="KW-1185">Reference proteome</keyword>
<comment type="caution">
    <text evidence="2">The sequence shown here is derived from an EMBL/GenBank/DDBJ whole genome shotgun (WGS) entry which is preliminary data.</text>
</comment>
<evidence type="ECO:0000313" key="3">
    <source>
        <dbReference type="EMBL" id="CAL6019639.1"/>
    </source>
</evidence>
<accession>A0AA86Q8W8</accession>
<sequence>MQLIKQKQQMRRELEQVLDQRLIDQLYNLYIVLHNLEQTGQHLYHPVIIRFCQNMKQTDNTQYYHRLEAQIRNISQQDCFDVLLPCLAWWFKQQQNIKYVKTEPNEFQVLEVDSAAQQQEFNQQFQSKYQSIQIDTLKTQLLNRQIMLQNCIYQQHLTSESQFNSAVETAAIEYKIEQQLNVTDLQQLLCRVKLVQKQLLAQKLRELNIKLLCCYLENENK</sequence>
<dbReference type="EMBL" id="CAXDID020000274">
    <property type="protein sequence ID" value="CAL6068665.1"/>
    <property type="molecule type" value="Genomic_DNA"/>
</dbReference>
<evidence type="ECO:0000313" key="4">
    <source>
        <dbReference type="EMBL" id="CAL6068665.1"/>
    </source>
</evidence>
<protein>
    <submittedName>
        <fullName evidence="3">Hypothetical_protein</fullName>
    </submittedName>
</protein>
<evidence type="ECO:0000313" key="2">
    <source>
        <dbReference type="EMBL" id="CAI9954704.1"/>
    </source>
</evidence>
<gene>
    <name evidence="3" type="ORF">HINF_LOCUS27047</name>
    <name evidence="1" type="ORF">HINF_LOCUS31791</name>
    <name evidence="2" type="ORF">HINF_LOCUS42349</name>
    <name evidence="4" type="ORF">HINF_LOCUS53611</name>
</gene>